<protein>
    <submittedName>
        <fullName evidence="1">SEC-C domain-containing protein</fullName>
    </submittedName>
    <submittedName>
        <fullName evidence="2">Zinc-binding protein</fullName>
    </submittedName>
</protein>
<reference evidence="2 3" key="1">
    <citation type="submission" date="2017-02" db="EMBL/GenBank/DDBJ databases">
        <title>The new phylogeny of genus Mycobacterium.</title>
        <authorList>
            <person name="Tortoli E."/>
            <person name="Trovato A."/>
            <person name="Cirillo D.M."/>
        </authorList>
    </citation>
    <scope>NUCLEOTIDE SEQUENCE [LARGE SCALE GENOMIC DNA]</scope>
    <source>
        <strain evidence="2 3">DSM 45230</strain>
    </source>
</reference>
<proteinExistence type="predicted"/>
<dbReference type="Proteomes" id="UP001141650">
    <property type="component" value="Unassembled WGS sequence"/>
</dbReference>
<evidence type="ECO:0000313" key="2">
    <source>
        <dbReference type="EMBL" id="OQZ93826.1"/>
    </source>
</evidence>
<dbReference type="SUPFAM" id="SSF103642">
    <property type="entry name" value="Sec-C motif"/>
    <property type="match status" value="1"/>
</dbReference>
<dbReference type="Gene3D" id="3.10.450.50">
    <property type="match status" value="1"/>
</dbReference>
<accession>A0AA41XMH6</accession>
<dbReference type="Proteomes" id="UP000192319">
    <property type="component" value="Unassembled WGS sequence"/>
</dbReference>
<reference evidence="1" key="3">
    <citation type="journal article" date="2022" name="BMC Genomics">
        <title>Comparative genome analysis of mycobacteria focusing on tRNA and non-coding RNA.</title>
        <authorList>
            <person name="Behra P.R.K."/>
            <person name="Pettersson B.M.F."/>
            <person name="Ramesh M."/>
            <person name="Das S."/>
            <person name="Dasgupta S."/>
            <person name="Kirsebom L.A."/>
        </authorList>
    </citation>
    <scope>NUCLEOTIDE SEQUENCE</scope>
    <source>
        <strain evidence="1">CCUG 55640</strain>
    </source>
</reference>
<keyword evidence="3" id="KW-1185">Reference proteome</keyword>
<dbReference type="Pfam" id="PF02810">
    <property type="entry name" value="SEC-C"/>
    <property type="match status" value="1"/>
</dbReference>
<sequence>MAEAFDPVQTVAAILTEHGPLHSDDFARHLRDSGVAEPDANIDEINWPVAQLADGRWVWLPTLLAGRVFTHRISADEMARDVLAVTPDLAPIVSLCEHEEYGRFTDGSPARVAMPDYDDELLDERGIADELADPVGALLLAPGTLAALGVAEGDLVGVRITDRGLVAERVTTLADGVAGERLAATVAAAEPLDVAAAVWTTCVEHPTVFTEPLAPIGEIVDEIGLAYDGINLATAEFDFDSWHFDVGCEALAARHELDREDAVPLYTLVKLYEQVSAIMEAIAGADDGLEDVSTEALGDTPELEDREFADLVAEAGAALADPLVAELLLTETLDNDPRGAAVLGLFAEILEPKVPRAARVACRWLHAVALERIGDIAAAERELLAAESMDPDWPLVLMALARFASDRGDAEHGLALLRRADADPDNPLVELLERYRAQPRSDLGRNEPCWCGSGRKYKKCHLGREQLPLAARVGWLYKKACHHALLDGWDALVEEVAWERCRHGLADDPDALDEAMGDPLVLDTVLFEGGAFAEFLEVRGSLLPDDERRLAEQWAATDRSVFKVEEVERGQGVTVRDLRTGETHELRERTASHRLQPGQLVCARVVPAGDSMQFLGGVEPVAAQERDALVELLDTRPDPVELVALLSRRLARSN</sequence>
<dbReference type="InterPro" id="IPR004027">
    <property type="entry name" value="SEC_C_motif"/>
</dbReference>
<evidence type="ECO:0000313" key="3">
    <source>
        <dbReference type="Proteomes" id="UP000192319"/>
    </source>
</evidence>
<dbReference type="AlphaFoldDB" id="A0AA41XMH6"/>
<dbReference type="EMBL" id="JACKVH010000012">
    <property type="protein sequence ID" value="MCV7378741.1"/>
    <property type="molecule type" value="Genomic_DNA"/>
</dbReference>
<evidence type="ECO:0000313" key="4">
    <source>
        <dbReference type="Proteomes" id="UP001141650"/>
    </source>
</evidence>
<comment type="caution">
    <text evidence="1">The sequence shown here is derived from an EMBL/GenBank/DDBJ whole genome shotgun (WGS) entry which is preliminary data.</text>
</comment>
<gene>
    <name evidence="2" type="ORF">BST11_00490</name>
    <name evidence="1" type="ORF">H7K38_08730</name>
</gene>
<name>A0AA41XMH6_9MYCO</name>
<organism evidence="1 4">
    <name type="scientific">Mycobacterium alsense</name>
    <dbReference type="NCBI Taxonomy" id="324058"/>
    <lineage>
        <taxon>Bacteria</taxon>
        <taxon>Bacillati</taxon>
        <taxon>Actinomycetota</taxon>
        <taxon>Actinomycetes</taxon>
        <taxon>Mycobacteriales</taxon>
        <taxon>Mycobacteriaceae</taxon>
        <taxon>Mycobacterium</taxon>
    </lineage>
</organism>
<dbReference type="EMBL" id="MVHD01000001">
    <property type="protein sequence ID" value="OQZ93826.1"/>
    <property type="molecule type" value="Genomic_DNA"/>
</dbReference>
<evidence type="ECO:0000313" key="1">
    <source>
        <dbReference type="EMBL" id="MCV7378741.1"/>
    </source>
</evidence>
<reference evidence="1" key="2">
    <citation type="submission" date="2020-07" db="EMBL/GenBank/DDBJ databases">
        <authorList>
            <person name="Pettersson B.M.F."/>
            <person name="Behra P.R.K."/>
            <person name="Ramesh M."/>
            <person name="Das S."/>
            <person name="Dasgupta S."/>
            <person name="Kirsebom L.A."/>
        </authorList>
    </citation>
    <scope>NUCLEOTIDE SEQUENCE</scope>
    <source>
        <strain evidence="1">CCUG 55640</strain>
    </source>
</reference>